<dbReference type="STRING" id="1325564.NSJP_3066"/>
<proteinExistence type="predicted"/>
<evidence type="ECO:0000256" key="1">
    <source>
        <dbReference type="SAM" id="MobiDB-lite"/>
    </source>
</evidence>
<dbReference type="Proteomes" id="UP000192042">
    <property type="component" value="Chromosome I"/>
</dbReference>
<gene>
    <name evidence="2" type="ORF">NSJP_3066</name>
</gene>
<feature type="compositionally biased region" description="Polar residues" evidence="1">
    <location>
        <begin position="1"/>
        <end position="12"/>
    </location>
</feature>
<organism evidence="2 3">
    <name type="scientific">Nitrospira japonica</name>
    <dbReference type="NCBI Taxonomy" id="1325564"/>
    <lineage>
        <taxon>Bacteria</taxon>
        <taxon>Pseudomonadati</taxon>
        <taxon>Nitrospirota</taxon>
        <taxon>Nitrospiria</taxon>
        <taxon>Nitrospirales</taxon>
        <taxon>Nitrospiraceae</taxon>
        <taxon>Nitrospira</taxon>
    </lineage>
</organism>
<feature type="region of interest" description="Disordered" evidence="1">
    <location>
        <begin position="1"/>
        <end position="39"/>
    </location>
</feature>
<dbReference type="KEGG" id="nja:NSJP_3066"/>
<sequence length="116" mass="13088">MSRTLTQSSVSGCRSAARPGRRPESRGLPVAKRRRRQKHPAFLYSTTAECPWCHAAAVDLATGTCPKCGTAVAGYKEKRFVMQRRDFWQRQRNRGQRSHEDPEASQGTDIQERKAA</sequence>
<accession>A0A1W1I8V8</accession>
<evidence type="ECO:0000313" key="3">
    <source>
        <dbReference type="Proteomes" id="UP000192042"/>
    </source>
</evidence>
<dbReference type="EMBL" id="LT828648">
    <property type="protein sequence ID" value="SLM49233.1"/>
    <property type="molecule type" value="Genomic_DNA"/>
</dbReference>
<evidence type="ECO:0000313" key="2">
    <source>
        <dbReference type="EMBL" id="SLM49233.1"/>
    </source>
</evidence>
<dbReference type="AlphaFoldDB" id="A0A1W1I8V8"/>
<protein>
    <submittedName>
        <fullName evidence="2">Uncharacterized protein</fullName>
    </submittedName>
</protein>
<feature type="region of interest" description="Disordered" evidence="1">
    <location>
        <begin position="86"/>
        <end position="116"/>
    </location>
</feature>
<reference evidence="2 3" key="1">
    <citation type="submission" date="2017-03" db="EMBL/GenBank/DDBJ databases">
        <authorList>
            <person name="Afonso C.L."/>
            <person name="Miller P.J."/>
            <person name="Scott M.A."/>
            <person name="Spackman E."/>
            <person name="Goraichik I."/>
            <person name="Dimitrov K.M."/>
            <person name="Suarez D.L."/>
            <person name="Swayne D.E."/>
        </authorList>
    </citation>
    <scope>NUCLEOTIDE SEQUENCE [LARGE SCALE GENOMIC DNA]</scope>
    <source>
        <strain evidence="2">Genome sequencing of Nitrospira japonica strain NJ11</strain>
    </source>
</reference>
<keyword evidence="3" id="KW-1185">Reference proteome</keyword>
<name>A0A1W1I8V8_9BACT</name>